<name>A0A1I7H6E9_9BURK</name>
<feature type="region of interest" description="Disordered" evidence="1">
    <location>
        <begin position="47"/>
        <end position="71"/>
    </location>
</feature>
<gene>
    <name evidence="2" type="ORF">SAMN05216552_100510</name>
</gene>
<dbReference type="STRING" id="1035707.SAMN05216552_100510"/>
<keyword evidence="3" id="KW-1185">Reference proteome</keyword>
<evidence type="ECO:0000256" key="1">
    <source>
        <dbReference type="SAM" id="MobiDB-lite"/>
    </source>
</evidence>
<proteinExistence type="predicted"/>
<dbReference type="OrthoDB" id="9795222at2"/>
<dbReference type="AlphaFoldDB" id="A0A1I7H6E9"/>
<sequence>MLRRGPPRAARLRQRHGGQGSPSAAVIRGHDEKRKVRNVRIENVTVGGKRVTGPEQNLLETGPFVEGATYK</sequence>
<evidence type="ECO:0000313" key="2">
    <source>
        <dbReference type="EMBL" id="SFU56317.1"/>
    </source>
</evidence>
<feature type="region of interest" description="Disordered" evidence="1">
    <location>
        <begin position="1"/>
        <end position="32"/>
    </location>
</feature>
<protein>
    <submittedName>
        <fullName evidence="2">Uncharacterized protein</fullName>
    </submittedName>
</protein>
<accession>A0A1I7H6E9</accession>
<reference evidence="3" key="1">
    <citation type="submission" date="2016-10" db="EMBL/GenBank/DDBJ databases">
        <authorList>
            <person name="Varghese N."/>
            <person name="Submissions S."/>
        </authorList>
    </citation>
    <scope>NUCLEOTIDE SEQUENCE [LARGE SCALE GENOMIC DNA]</scope>
    <source>
        <strain evidence="3">CGMCC 1.11014</strain>
    </source>
</reference>
<feature type="compositionally biased region" description="Basic residues" evidence="1">
    <location>
        <begin position="1"/>
        <end position="16"/>
    </location>
</feature>
<dbReference type="RefSeq" id="WP_093554798.1">
    <property type="nucleotide sequence ID" value="NZ_FPBO01000005.1"/>
</dbReference>
<organism evidence="2 3">
    <name type="scientific">Pseudoduganella namucuonensis</name>
    <dbReference type="NCBI Taxonomy" id="1035707"/>
    <lineage>
        <taxon>Bacteria</taxon>
        <taxon>Pseudomonadati</taxon>
        <taxon>Pseudomonadota</taxon>
        <taxon>Betaproteobacteria</taxon>
        <taxon>Burkholderiales</taxon>
        <taxon>Oxalobacteraceae</taxon>
        <taxon>Telluria group</taxon>
        <taxon>Pseudoduganella</taxon>
    </lineage>
</organism>
<evidence type="ECO:0000313" key="3">
    <source>
        <dbReference type="Proteomes" id="UP000199391"/>
    </source>
</evidence>
<dbReference type="EMBL" id="FPBO01000005">
    <property type="protein sequence ID" value="SFU56317.1"/>
    <property type="molecule type" value="Genomic_DNA"/>
</dbReference>
<dbReference type="Proteomes" id="UP000199391">
    <property type="component" value="Unassembled WGS sequence"/>
</dbReference>